<comment type="caution">
    <text evidence="2">The sequence shown here is derived from an EMBL/GenBank/DDBJ whole genome shotgun (WGS) entry which is preliminary data.</text>
</comment>
<accession>A0AAV4J387</accession>
<protein>
    <submittedName>
        <fullName evidence="2">Uncharacterized protein</fullName>
    </submittedName>
</protein>
<feature type="region of interest" description="Disordered" evidence="1">
    <location>
        <begin position="158"/>
        <end position="194"/>
    </location>
</feature>
<feature type="compositionally biased region" description="Basic and acidic residues" evidence="1">
    <location>
        <begin position="173"/>
        <end position="188"/>
    </location>
</feature>
<name>A0AAV4J387_9GAST</name>
<organism evidence="2 3">
    <name type="scientific">Elysia marginata</name>
    <dbReference type="NCBI Taxonomy" id="1093978"/>
    <lineage>
        <taxon>Eukaryota</taxon>
        <taxon>Metazoa</taxon>
        <taxon>Spiralia</taxon>
        <taxon>Lophotrochozoa</taxon>
        <taxon>Mollusca</taxon>
        <taxon>Gastropoda</taxon>
        <taxon>Heterobranchia</taxon>
        <taxon>Euthyneura</taxon>
        <taxon>Panpulmonata</taxon>
        <taxon>Sacoglossa</taxon>
        <taxon>Placobranchoidea</taxon>
        <taxon>Plakobranchidae</taxon>
        <taxon>Elysia</taxon>
    </lineage>
</organism>
<reference evidence="2 3" key="1">
    <citation type="journal article" date="2021" name="Elife">
        <title>Chloroplast acquisition without the gene transfer in kleptoplastic sea slugs, Plakobranchus ocellatus.</title>
        <authorList>
            <person name="Maeda T."/>
            <person name="Takahashi S."/>
            <person name="Yoshida T."/>
            <person name="Shimamura S."/>
            <person name="Takaki Y."/>
            <person name="Nagai Y."/>
            <person name="Toyoda A."/>
            <person name="Suzuki Y."/>
            <person name="Arimoto A."/>
            <person name="Ishii H."/>
            <person name="Satoh N."/>
            <person name="Nishiyama T."/>
            <person name="Hasebe M."/>
            <person name="Maruyama T."/>
            <person name="Minagawa J."/>
            <person name="Obokata J."/>
            <person name="Shigenobu S."/>
        </authorList>
    </citation>
    <scope>NUCLEOTIDE SEQUENCE [LARGE SCALE GENOMIC DNA]</scope>
</reference>
<evidence type="ECO:0000313" key="2">
    <source>
        <dbReference type="EMBL" id="GFS15746.1"/>
    </source>
</evidence>
<proteinExistence type="predicted"/>
<evidence type="ECO:0000256" key="1">
    <source>
        <dbReference type="SAM" id="MobiDB-lite"/>
    </source>
</evidence>
<dbReference type="AlphaFoldDB" id="A0AAV4J387"/>
<dbReference type="Proteomes" id="UP000762676">
    <property type="component" value="Unassembled WGS sequence"/>
</dbReference>
<evidence type="ECO:0000313" key="3">
    <source>
        <dbReference type="Proteomes" id="UP000762676"/>
    </source>
</evidence>
<dbReference type="EMBL" id="BMAT01002865">
    <property type="protein sequence ID" value="GFS15746.1"/>
    <property type="molecule type" value="Genomic_DNA"/>
</dbReference>
<gene>
    <name evidence="2" type="ORF">ElyMa_001456300</name>
</gene>
<keyword evidence="3" id="KW-1185">Reference proteome</keyword>
<sequence>MARRDSIALYTSPKGLQWRRLSEPSSTNQVLKNNVTFDVRSRDVPKAFRRYSFSALEDYRKGKRLDTVFHKSGTPLDRPDLTPLEIRNQVDQLLQKNGYKEREREKVSQLRRYSLNMDKDAVNLLGDGIRRNSFGAYVPAAATAVTNARNNGRIVKSKNQQLQARTGEDEPDEVFRHDPLAYSPKRDTPAGSVRTNACENINQPTESNRLEVRKTQQDNEVDVIKMPETEDIDHHLDLKKSLWKGRCRRDSLAKFRNRVVDALRAYVETDTEYWRRCRSMSTDDGSTRHPKCKYRLRENGLIASELANFTKIDIDTSVNKLEHYESNDAWQNISTDQPTSEAPAPDKAEVLHNLLKRRRKSSLFSEHDFDRKTLLQRSLSSFSDRNSQIGSPDLNFSQPFSFQKSFGRQQSRTEGLSGSEAYLAHQRAQLMRRSSLEKRRWSQTPSEGFELIGTTALHGTPGYKGRLMLLTARTVRFHDEFHAEN</sequence>